<keyword evidence="2" id="KW-0812">Transmembrane</keyword>
<feature type="transmembrane region" description="Helical" evidence="2">
    <location>
        <begin position="132"/>
        <end position="148"/>
    </location>
</feature>
<feature type="transmembrane region" description="Helical" evidence="2">
    <location>
        <begin position="272"/>
        <end position="291"/>
    </location>
</feature>
<feature type="transmembrane region" description="Helical" evidence="2">
    <location>
        <begin position="12"/>
        <end position="34"/>
    </location>
</feature>
<dbReference type="PANTHER" id="PTHR22911">
    <property type="entry name" value="ACYL-MALONYL CONDENSING ENZYME-RELATED"/>
    <property type="match status" value="1"/>
</dbReference>
<feature type="transmembrane region" description="Helical" evidence="2">
    <location>
        <begin position="40"/>
        <end position="59"/>
    </location>
</feature>
<feature type="transmembrane region" description="Helical" evidence="2">
    <location>
        <begin position="247"/>
        <end position="266"/>
    </location>
</feature>
<comment type="caution">
    <text evidence="4">The sequence shown here is derived from an EMBL/GenBank/DDBJ whole genome shotgun (WGS) entry which is preliminary data.</text>
</comment>
<evidence type="ECO:0000256" key="1">
    <source>
        <dbReference type="ARBA" id="ARBA00007362"/>
    </source>
</evidence>
<keyword evidence="5" id="KW-1185">Reference proteome</keyword>
<dbReference type="Pfam" id="PF00892">
    <property type="entry name" value="EamA"/>
    <property type="match status" value="2"/>
</dbReference>
<feature type="transmembrane region" description="Helical" evidence="2">
    <location>
        <begin position="79"/>
        <end position="99"/>
    </location>
</feature>
<evidence type="ECO:0000256" key="2">
    <source>
        <dbReference type="SAM" id="Phobius"/>
    </source>
</evidence>
<feature type="domain" description="EamA" evidence="3">
    <location>
        <begin position="155"/>
        <end position="289"/>
    </location>
</feature>
<protein>
    <submittedName>
        <fullName evidence="4">EamA family transporter</fullName>
    </submittedName>
</protein>
<dbReference type="GO" id="GO:0016020">
    <property type="term" value="C:membrane"/>
    <property type="evidence" value="ECO:0007669"/>
    <property type="project" value="InterPro"/>
</dbReference>
<evidence type="ECO:0000259" key="3">
    <source>
        <dbReference type="Pfam" id="PF00892"/>
    </source>
</evidence>
<organism evidence="4 5">
    <name type="scientific">Tissierella pigra</name>
    <dbReference type="NCBI Taxonomy" id="2607614"/>
    <lineage>
        <taxon>Bacteria</taxon>
        <taxon>Bacillati</taxon>
        <taxon>Bacillota</taxon>
        <taxon>Tissierellia</taxon>
        <taxon>Tissierellales</taxon>
        <taxon>Tissierellaceae</taxon>
        <taxon>Tissierella</taxon>
    </lineage>
</organism>
<dbReference type="PANTHER" id="PTHR22911:SF137">
    <property type="entry name" value="SOLUTE CARRIER FAMILY 35 MEMBER G2-RELATED"/>
    <property type="match status" value="1"/>
</dbReference>
<keyword evidence="2" id="KW-1133">Transmembrane helix</keyword>
<reference evidence="4 5" key="1">
    <citation type="submission" date="2019-09" db="EMBL/GenBank/DDBJ databases">
        <title>In-depth cultivation of the pig gut microbiome towards novel bacterial diversity and tailored functional studies.</title>
        <authorList>
            <person name="Wylensek D."/>
            <person name="Hitch T.C.A."/>
            <person name="Clavel T."/>
        </authorList>
    </citation>
    <scope>NUCLEOTIDE SEQUENCE [LARGE SCALE GENOMIC DNA]</scope>
    <source>
        <strain evidence="4 5">WCA3-693-APC-4?</strain>
    </source>
</reference>
<feature type="transmembrane region" description="Helical" evidence="2">
    <location>
        <begin position="216"/>
        <end position="235"/>
    </location>
</feature>
<dbReference type="Gene3D" id="1.10.3730.20">
    <property type="match status" value="2"/>
</dbReference>
<feature type="domain" description="EamA" evidence="3">
    <location>
        <begin position="11"/>
        <end position="145"/>
    </location>
</feature>
<keyword evidence="2" id="KW-0472">Membrane</keyword>
<comment type="similarity">
    <text evidence="1">Belongs to the EamA transporter family.</text>
</comment>
<dbReference type="AlphaFoldDB" id="A0A6N7Y3E5"/>
<dbReference type="InterPro" id="IPR037185">
    <property type="entry name" value="EmrE-like"/>
</dbReference>
<feature type="transmembrane region" description="Helical" evidence="2">
    <location>
        <begin position="105"/>
        <end position="123"/>
    </location>
</feature>
<dbReference type="SUPFAM" id="SSF103481">
    <property type="entry name" value="Multidrug resistance efflux transporter EmrE"/>
    <property type="match status" value="2"/>
</dbReference>
<evidence type="ECO:0000313" key="4">
    <source>
        <dbReference type="EMBL" id="MSU03315.1"/>
    </source>
</evidence>
<feature type="transmembrane region" description="Helical" evidence="2">
    <location>
        <begin position="187"/>
        <end position="210"/>
    </location>
</feature>
<sequence length="293" mass="32487">MEGTFMNTKSKGILAVIVSATIFGSMPLMAKFVYESGGNATSLAFLRFLLILPFLYLLIKKDGKETLKIEKEEFKKITLVATLGYGATALLLYLSYNYIPSGMATTIHFIYPVFVILGCILFFKEKPSIPKLIAVILCLFGVLMFFDGKGNTDFTGIFLSFMSSITFAFYTVYLDKSDLKKISTIKLTFYLCLIAAIMMLIFSLITKTFVINMKPLGWIMALLLSLSVGFGVTLFQFGIKAIGPQNTSILSTFEPITSVIIGVLLLDESFGIKTFLGILFILLGVIIISFFEK</sequence>
<gene>
    <name evidence="4" type="ORF">FYJ83_17800</name>
</gene>
<dbReference type="Proteomes" id="UP000469523">
    <property type="component" value="Unassembled WGS sequence"/>
</dbReference>
<feature type="transmembrane region" description="Helical" evidence="2">
    <location>
        <begin position="154"/>
        <end position="175"/>
    </location>
</feature>
<name>A0A6N7Y3E5_9FIRM</name>
<proteinExistence type="inferred from homology"/>
<dbReference type="InterPro" id="IPR000620">
    <property type="entry name" value="EamA_dom"/>
</dbReference>
<accession>A0A6N7Y3E5</accession>
<evidence type="ECO:0000313" key="5">
    <source>
        <dbReference type="Proteomes" id="UP000469523"/>
    </source>
</evidence>
<dbReference type="EMBL" id="VUNQ01000065">
    <property type="protein sequence ID" value="MSU03315.1"/>
    <property type="molecule type" value="Genomic_DNA"/>
</dbReference>